<dbReference type="PANTHER" id="PTHR43280">
    <property type="entry name" value="ARAC-FAMILY TRANSCRIPTIONAL REGULATOR"/>
    <property type="match status" value="1"/>
</dbReference>
<dbReference type="Proteomes" id="UP000182569">
    <property type="component" value="Chromosome"/>
</dbReference>
<keyword evidence="6" id="KW-1185">Reference proteome</keyword>
<evidence type="ECO:0000256" key="3">
    <source>
        <dbReference type="ARBA" id="ARBA00023163"/>
    </source>
</evidence>
<organism evidence="5 6">
    <name type="scientific">Clostridium estertheticum subsp. estertheticum</name>
    <dbReference type="NCBI Taxonomy" id="1552"/>
    <lineage>
        <taxon>Bacteria</taxon>
        <taxon>Bacillati</taxon>
        <taxon>Bacillota</taxon>
        <taxon>Clostridia</taxon>
        <taxon>Eubacteriales</taxon>
        <taxon>Clostridiaceae</taxon>
        <taxon>Clostridium</taxon>
    </lineage>
</organism>
<dbReference type="Gene3D" id="1.10.10.60">
    <property type="entry name" value="Homeodomain-like"/>
    <property type="match status" value="2"/>
</dbReference>
<reference evidence="6" key="1">
    <citation type="journal article" date="2016" name="Front. Microbiol.">
        <title>Complete Genome Sequence of Clostridium estertheticum DSM 8809, a Microbe Identified in Spoiled Vacuum Packed Beef.</title>
        <authorList>
            <person name="Yu Z."/>
            <person name="Gunn L."/>
            <person name="Brennan E."/>
            <person name="Reid R."/>
            <person name="Wall P.G."/>
            <person name="Gaora O.P."/>
            <person name="Hurley D."/>
            <person name="Bolton D."/>
            <person name="Fanning S."/>
        </authorList>
    </citation>
    <scope>NUCLEOTIDE SEQUENCE [LARGE SCALE GENOMIC DNA]</scope>
    <source>
        <strain evidence="6">DSM 8809</strain>
    </source>
</reference>
<dbReference type="GO" id="GO:0043565">
    <property type="term" value="F:sequence-specific DNA binding"/>
    <property type="evidence" value="ECO:0007669"/>
    <property type="project" value="InterPro"/>
</dbReference>
<dbReference type="AlphaFoldDB" id="A0A1J0GLS3"/>
<dbReference type="Pfam" id="PF12833">
    <property type="entry name" value="HTH_18"/>
    <property type="match status" value="1"/>
</dbReference>
<dbReference type="PROSITE" id="PS01124">
    <property type="entry name" value="HTH_ARAC_FAMILY_2"/>
    <property type="match status" value="1"/>
</dbReference>
<evidence type="ECO:0000259" key="4">
    <source>
        <dbReference type="PROSITE" id="PS01124"/>
    </source>
</evidence>
<evidence type="ECO:0000256" key="1">
    <source>
        <dbReference type="ARBA" id="ARBA00023015"/>
    </source>
</evidence>
<keyword evidence="1" id="KW-0805">Transcription regulation</keyword>
<gene>
    <name evidence="5" type="ORF">A7L45_18090</name>
</gene>
<feature type="domain" description="HTH araC/xylS-type" evidence="4">
    <location>
        <begin position="189"/>
        <end position="287"/>
    </location>
</feature>
<name>A0A1J0GLS3_9CLOT</name>
<dbReference type="SUPFAM" id="SSF51215">
    <property type="entry name" value="Regulatory protein AraC"/>
    <property type="match status" value="1"/>
</dbReference>
<dbReference type="PANTHER" id="PTHR43280:SF28">
    <property type="entry name" value="HTH-TYPE TRANSCRIPTIONAL ACTIVATOR RHAS"/>
    <property type="match status" value="1"/>
</dbReference>
<dbReference type="RefSeq" id="WP_071614129.1">
    <property type="nucleotide sequence ID" value="NZ_CP015756.1"/>
</dbReference>
<evidence type="ECO:0000313" key="5">
    <source>
        <dbReference type="EMBL" id="APC41838.1"/>
    </source>
</evidence>
<protein>
    <recommendedName>
        <fullName evidence="4">HTH araC/xylS-type domain-containing protein</fullName>
    </recommendedName>
</protein>
<dbReference type="InterPro" id="IPR037923">
    <property type="entry name" value="HTH-like"/>
</dbReference>
<dbReference type="STRING" id="1552.A7L45_18090"/>
<proteinExistence type="predicted"/>
<dbReference type="Gene3D" id="2.60.120.10">
    <property type="entry name" value="Jelly Rolls"/>
    <property type="match status" value="1"/>
</dbReference>
<dbReference type="Pfam" id="PF02311">
    <property type="entry name" value="AraC_binding"/>
    <property type="match status" value="1"/>
</dbReference>
<dbReference type="InterPro" id="IPR009057">
    <property type="entry name" value="Homeodomain-like_sf"/>
</dbReference>
<sequence length="312" mass="36331">MLYFKTNVSVPLSYYKSGQFICEKNWQHKSFILENDYEIIIGIKGIIYIKQNEDKYEVNPGDVLFLLPGMLHSGYAPSDEGSSFYWLHFLCTSNEIILTKSEIYQEIISILNTESLHEDILLPTFLSLIDTGKVFIYIKQILHIANSLYYTHLSTDYLVSELAIELTQQFINSFSLSVTKENSVNKRFFQILEWIRVNVTKDISVQMVAKKSNFSADHLTRLFKKHIGMSTLQYINSIKINKAKELLLNSEKSIKEISYTLCFKDDKYFMKLFKKYEGITPTQYRDAYPKTYINTDSSDPLIPLPSYLSHNK</sequence>
<dbReference type="InterPro" id="IPR018060">
    <property type="entry name" value="HTH_AraC"/>
</dbReference>
<keyword evidence="3" id="KW-0804">Transcription</keyword>
<dbReference type="KEGG" id="ceu:A7L45_18090"/>
<dbReference type="SUPFAM" id="SSF46689">
    <property type="entry name" value="Homeodomain-like"/>
    <property type="match status" value="2"/>
</dbReference>
<evidence type="ECO:0000256" key="2">
    <source>
        <dbReference type="ARBA" id="ARBA00023125"/>
    </source>
</evidence>
<dbReference type="EMBL" id="CP015756">
    <property type="protein sequence ID" value="APC41838.1"/>
    <property type="molecule type" value="Genomic_DNA"/>
</dbReference>
<accession>A0A1J0GLS3</accession>
<dbReference type="GO" id="GO:0003700">
    <property type="term" value="F:DNA-binding transcription factor activity"/>
    <property type="evidence" value="ECO:0007669"/>
    <property type="project" value="InterPro"/>
</dbReference>
<dbReference type="InterPro" id="IPR003313">
    <property type="entry name" value="AraC-bd"/>
</dbReference>
<dbReference type="SMART" id="SM00342">
    <property type="entry name" value="HTH_ARAC"/>
    <property type="match status" value="1"/>
</dbReference>
<keyword evidence="2" id="KW-0238">DNA-binding</keyword>
<evidence type="ECO:0000313" key="6">
    <source>
        <dbReference type="Proteomes" id="UP000182569"/>
    </source>
</evidence>
<dbReference type="OrthoDB" id="1410840at2"/>
<dbReference type="InterPro" id="IPR014710">
    <property type="entry name" value="RmlC-like_jellyroll"/>
</dbReference>